<feature type="region of interest" description="Disordered" evidence="1">
    <location>
        <begin position="101"/>
        <end position="124"/>
    </location>
</feature>
<dbReference type="EMBL" id="BONY01000064">
    <property type="protein sequence ID" value="GIH09257.1"/>
    <property type="molecule type" value="Genomic_DNA"/>
</dbReference>
<feature type="domain" description="Trypsin-co-occurring" evidence="2">
    <location>
        <begin position="25"/>
        <end position="102"/>
    </location>
</feature>
<evidence type="ECO:0000256" key="1">
    <source>
        <dbReference type="SAM" id="MobiDB-lite"/>
    </source>
</evidence>
<organism evidence="3 4">
    <name type="scientific">Rhizocola hellebori</name>
    <dbReference type="NCBI Taxonomy" id="1392758"/>
    <lineage>
        <taxon>Bacteria</taxon>
        <taxon>Bacillati</taxon>
        <taxon>Actinomycetota</taxon>
        <taxon>Actinomycetes</taxon>
        <taxon>Micromonosporales</taxon>
        <taxon>Micromonosporaceae</taxon>
        <taxon>Rhizocola</taxon>
    </lineage>
</organism>
<proteinExistence type="predicted"/>
<reference evidence="3" key="1">
    <citation type="submission" date="2021-01" db="EMBL/GenBank/DDBJ databases">
        <title>Whole genome shotgun sequence of Rhizocola hellebori NBRC 109834.</title>
        <authorList>
            <person name="Komaki H."/>
            <person name="Tamura T."/>
        </authorList>
    </citation>
    <scope>NUCLEOTIDE SEQUENCE</scope>
    <source>
        <strain evidence="3">NBRC 109834</strain>
    </source>
</reference>
<accession>A0A8J3QFU0</accession>
<evidence type="ECO:0000259" key="2">
    <source>
        <dbReference type="Pfam" id="PF19631"/>
    </source>
</evidence>
<dbReference type="AlphaFoldDB" id="A0A8J3QFU0"/>
<evidence type="ECO:0000313" key="3">
    <source>
        <dbReference type="EMBL" id="GIH09257.1"/>
    </source>
</evidence>
<evidence type="ECO:0000313" key="4">
    <source>
        <dbReference type="Proteomes" id="UP000612899"/>
    </source>
</evidence>
<gene>
    <name evidence="3" type="ORF">Rhe02_73240</name>
</gene>
<dbReference type="Proteomes" id="UP000612899">
    <property type="component" value="Unassembled WGS sequence"/>
</dbReference>
<comment type="caution">
    <text evidence="3">The sequence shown here is derived from an EMBL/GenBank/DDBJ whole genome shotgun (WGS) entry which is preliminary data.</text>
</comment>
<name>A0A8J3QFU0_9ACTN</name>
<sequence>MSKDVGICLVFFDLGEVWVSEAEAVSLADLIVQLRGDLYRAAWQGEGKDPKFVVGPVELELSVIVDSSRGVGASAALWVVDVSAEGKRSSQTIHRIKLTLQPVGPDGHPSKISGPSMVGEEDPG</sequence>
<dbReference type="Pfam" id="PF19631">
    <property type="entry name" value="Trypco2"/>
    <property type="match status" value="1"/>
</dbReference>
<keyword evidence="4" id="KW-1185">Reference proteome</keyword>
<dbReference type="InterPro" id="IPR045608">
    <property type="entry name" value="Trypco2"/>
</dbReference>
<protein>
    <recommendedName>
        <fullName evidence="2">Trypsin-co-occurring domain-containing protein</fullName>
    </recommendedName>
</protein>